<dbReference type="EMBL" id="VLJN01000022">
    <property type="protein sequence ID" value="TWG84112.1"/>
    <property type="molecule type" value="Genomic_DNA"/>
</dbReference>
<name>A0A562BG63_9BURK</name>
<keyword evidence="4" id="KW-1185">Reference proteome</keyword>
<feature type="region of interest" description="Disordered" evidence="1">
    <location>
        <begin position="696"/>
        <end position="719"/>
    </location>
</feature>
<evidence type="ECO:0000313" key="3">
    <source>
        <dbReference type="EMBL" id="TWG84112.1"/>
    </source>
</evidence>
<feature type="domain" description="F-box" evidence="2">
    <location>
        <begin position="39"/>
        <end position="90"/>
    </location>
</feature>
<proteinExistence type="predicted"/>
<comment type="caution">
    <text evidence="3">The sequence shown here is derived from an EMBL/GenBank/DDBJ whole genome shotgun (WGS) entry which is preliminary data.</text>
</comment>
<sequence>MPFRFVISPCGRSVAALRSHDASAGRAVRGNPLPGNVGRLTLDTLPYCVLAQIVERLPDATTVALHRTSKRLRDALEREFVAPIRLAERLQWIVSNTAFQQALRDIAQLAPAHRSRFRALMQIHPLHPAIKGRACAALLVQYPPAQPTVIPTGLEAILALAPADRADRLMAWIRTAPRQEIDRPTMPAWLDIAITLPETARAAVLAALAARMAEKDAGQWRELLDTLLAAARNVGPQAGPASVAGRAQLLMAVATALAEPFTHPGTMAYRSVLWHDTLREAWTLPPPMRQQVWKALAKGVAHEFTAAASGVAVEPRDACWHQMLGIARNHMSADQASDVMIAMLKAVDEQDELVSSMPAFIALIDTASRLPDTLAAPILGRVVEQAFRAESATDDFLQIWDAVFEASSDVEPVVQHRVLAALGLQLAGAPDPAGRWLALCERVAALPVALRREPLLSIISVELSPMVPAPIAVPRLMALLGELDSGDRAAILSAMIQVYYDDPVHWRDMVVAAVDLPLRDRREPLACIADHLVRIREPLLEEPWHMATPGPASAAPGDVSLAASPASEQEARRQFNDLLGMLSWADRGYVLFAVAPHAATHRFTWLIEEGLRLPRSGRYEVMLFTTLAERATKLTRAEDAALILPALTAAVCTLKPDQCASALYWLCDACAKANMPAILEPARARFGTLLPIEDRRQPADGGHGLKRKATNQQVDTGPP</sequence>
<evidence type="ECO:0000259" key="2">
    <source>
        <dbReference type="PROSITE" id="PS50181"/>
    </source>
</evidence>
<organism evidence="3 4">
    <name type="scientific">Cupriavidus gilardii J11</name>
    <dbReference type="NCBI Taxonomy" id="936133"/>
    <lineage>
        <taxon>Bacteria</taxon>
        <taxon>Pseudomonadati</taxon>
        <taxon>Pseudomonadota</taxon>
        <taxon>Betaproteobacteria</taxon>
        <taxon>Burkholderiales</taxon>
        <taxon>Burkholderiaceae</taxon>
        <taxon>Cupriavidus</taxon>
    </lineage>
</organism>
<dbReference type="PROSITE" id="PS50181">
    <property type="entry name" value="FBOX"/>
    <property type="match status" value="1"/>
</dbReference>
<feature type="compositionally biased region" description="Polar residues" evidence="1">
    <location>
        <begin position="710"/>
        <end position="719"/>
    </location>
</feature>
<gene>
    <name evidence="3" type="ORF">L602_002900000510</name>
</gene>
<protein>
    <submittedName>
        <fullName evidence="3">F-box associated protein</fullName>
    </submittedName>
</protein>
<accession>A0A562BG63</accession>
<dbReference type="Proteomes" id="UP000318141">
    <property type="component" value="Unassembled WGS sequence"/>
</dbReference>
<dbReference type="InterPro" id="IPR001810">
    <property type="entry name" value="F-box_dom"/>
</dbReference>
<reference evidence="3 4" key="1">
    <citation type="submission" date="2019-07" db="EMBL/GenBank/DDBJ databases">
        <title>Genome sequencing of lignin-degrading bacterial isolates.</title>
        <authorList>
            <person name="Gladden J."/>
        </authorList>
    </citation>
    <scope>NUCLEOTIDE SEQUENCE [LARGE SCALE GENOMIC DNA]</scope>
    <source>
        <strain evidence="3 4">J11</strain>
    </source>
</reference>
<evidence type="ECO:0000313" key="4">
    <source>
        <dbReference type="Proteomes" id="UP000318141"/>
    </source>
</evidence>
<dbReference type="AlphaFoldDB" id="A0A562BG63"/>
<evidence type="ECO:0000256" key="1">
    <source>
        <dbReference type="SAM" id="MobiDB-lite"/>
    </source>
</evidence>